<evidence type="ECO:0000256" key="2">
    <source>
        <dbReference type="SAM" id="MobiDB-lite"/>
    </source>
</evidence>
<accession>A0A199UYF5</accession>
<dbReference type="Proteomes" id="UP000092600">
    <property type="component" value="Unassembled WGS sequence"/>
</dbReference>
<dbReference type="InterPro" id="IPR036770">
    <property type="entry name" value="Ankyrin_rpt-contain_sf"/>
</dbReference>
<dbReference type="STRING" id="4615.A0A199UYF5"/>
<keyword evidence="3" id="KW-0808">Transferase</keyword>
<dbReference type="Gene3D" id="1.25.40.20">
    <property type="entry name" value="Ankyrin repeat-containing domain"/>
    <property type="match status" value="1"/>
</dbReference>
<dbReference type="SMART" id="SM00248">
    <property type="entry name" value="ANK"/>
    <property type="match status" value="9"/>
</dbReference>
<feature type="compositionally biased region" description="Low complexity" evidence="2">
    <location>
        <begin position="484"/>
        <end position="500"/>
    </location>
</feature>
<feature type="repeat" description="ANK" evidence="1">
    <location>
        <begin position="245"/>
        <end position="277"/>
    </location>
</feature>
<proteinExistence type="predicted"/>
<evidence type="ECO:0000313" key="3">
    <source>
        <dbReference type="EMBL" id="OAY69847.1"/>
    </source>
</evidence>
<feature type="region of interest" description="Disordered" evidence="2">
    <location>
        <begin position="602"/>
        <end position="623"/>
    </location>
</feature>
<dbReference type="SUPFAM" id="SSF48403">
    <property type="entry name" value="Ankyrin repeat"/>
    <property type="match status" value="1"/>
</dbReference>
<feature type="region of interest" description="Disordered" evidence="2">
    <location>
        <begin position="473"/>
        <end position="504"/>
    </location>
</feature>
<feature type="repeat" description="ANK" evidence="1">
    <location>
        <begin position="278"/>
        <end position="304"/>
    </location>
</feature>
<gene>
    <name evidence="3" type="ORF">ACMD2_07944</name>
</gene>
<dbReference type="EMBL" id="LSRQ01004209">
    <property type="protein sequence ID" value="OAY69847.1"/>
    <property type="molecule type" value="Genomic_DNA"/>
</dbReference>
<dbReference type="PROSITE" id="PS50088">
    <property type="entry name" value="ANK_REPEAT"/>
    <property type="match status" value="2"/>
</dbReference>
<dbReference type="PROSITE" id="PS50297">
    <property type="entry name" value="ANK_REP_REGION"/>
    <property type="match status" value="2"/>
</dbReference>
<protein>
    <submittedName>
        <fullName evidence="3">Histone-lysine N-methyltransferase EHMT1</fullName>
    </submittedName>
</protein>
<sequence>MLGVESELEIKEDDTEKKYSYQFPLRWESTGDQWWFASPIDVAASNGYRAVVRELLRLDPNLLIKLTSLRRTRRLESLWDDDAVAGAGAGDGPAHRRASVARGLFLECELKGVTMNALVRAGYGGWLLYAAAAAGDVGFARHLLDKMPLLVFGEGEYGVTDMLCAAARSGDAEVFRLLLDSALSPRCSSSGPREPELANRPEEFRREIANRAVHAAARGGSVEILRGLLENCEGGGDVLDCRDAQESTALHSAAARGRVEVVKYLLASYDIIDTRDNQGNTALHVAAFRGHLAVVEALISSSASSLPSLTNNAGYTFLHMAVEGFRAPGFRRLDHQMDLMKELISGKLVDIQNIINIQNNEGRTALHMALIGTVHSDLVELLMAARSINLNIRDVDGMTPLDLLRKNQRSVSSEILIKRLVSFGGISNSKDYIAKSAIASHFKMHGLGNSPGTSFRISDAEIFLYADIEAPEDSGRATPEDSGRLSSCSSASQSEISQFSPNGEKYESLKKKKNSFYKVLLKWRHRKGKKSEKLKKLEEEESLDSFQKWSPCVKIPTPLRQQFCKPTSLLNNKRTYAINTSMPSPDTMKRFAASLSHGVIQPTPDLARTSRSPSSSFSRSPMLSPHFDKPKGDCFDDERNGVVASCSNSPAKSGKLMNKYFSFGAQGSNRKFERSVLSAA</sequence>
<keyword evidence="1" id="KW-0040">ANK repeat</keyword>
<evidence type="ECO:0000313" key="4">
    <source>
        <dbReference type="Proteomes" id="UP000092600"/>
    </source>
</evidence>
<dbReference type="PANTHER" id="PTHR24121:SF21">
    <property type="entry name" value="ANKYRIN REPEAT FAMILY PROTEIN"/>
    <property type="match status" value="1"/>
</dbReference>
<reference evidence="3 4" key="1">
    <citation type="journal article" date="2016" name="DNA Res.">
        <title>The draft genome of MD-2 pineapple using hybrid error correction of long reads.</title>
        <authorList>
            <person name="Redwan R.M."/>
            <person name="Saidin A."/>
            <person name="Kumar S.V."/>
        </authorList>
    </citation>
    <scope>NUCLEOTIDE SEQUENCE [LARGE SCALE GENOMIC DNA]</scope>
    <source>
        <strain evidence="4">cv. MD2</strain>
        <tissue evidence="3">Leaf</tissue>
    </source>
</reference>
<dbReference type="Pfam" id="PF13637">
    <property type="entry name" value="Ank_4"/>
    <property type="match status" value="1"/>
</dbReference>
<feature type="compositionally biased region" description="Low complexity" evidence="2">
    <location>
        <begin position="609"/>
        <end position="623"/>
    </location>
</feature>
<dbReference type="AlphaFoldDB" id="A0A199UYF5"/>
<dbReference type="GO" id="GO:0008168">
    <property type="term" value="F:methyltransferase activity"/>
    <property type="evidence" value="ECO:0007669"/>
    <property type="project" value="UniProtKB-KW"/>
</dbReference>
<dbReference type="GO" id="GO:0032259">
    <property type="term" value="P:methylation"/>
    <property type="evidence" value="ECO:0007669"/>
    <property type="project" value="UniProtKB-KW"/>
</dbReference>
<comment type="caution">
    <text evidence="3">The sequence shown here is derived from an EMBL/GenBank/DDBJ whole genome shotgun (WGS) entry which is preliminary data.</text>
</comment>
<keyword evidence="3" id="KW-0489">Methyltransferase</keyword>
<evidence type="ECO:0000256" key="1">
    <source>
        <dbReference type="PROSITE-ProRule" id="PRU00023"/>
    </source>
</evidence>
<dbReference type="PANTHER" id="PTHR24121">
    <property type="entry name" value="NO MECHANORECEPTOR POTENTIAL C, ISOFORM D-RELATED"/>
    <property type="match status" value="1"/>
</dbReference>
<name>A0A199UYF5_ANACO</name>
<dbReference type="InterPro" id="IPR002110">
    <property type="entry name" value="Ankyrin_rpt"/>
</dbReference>
<organism evidence="3 4">
    <name type="scientific">Ananas comosus</name>
    <name type="common">Pineapple</name>
    <name type="synonym">Ananas ananas</name>
    <dbReference type="NCBI Taxonomy" id="4615"/>
    <lineage>
        <taxon>Eukaryota</taxon>
        <taxon>Viridiplantae</taxon>
        <taxon>Streptophyta</taxon>
        <taxon>Embryophyta</taxon>
        <taxon>Tracheophyta</taxon>
        <taxon>Spermatophyta</taxon>
        <taxon>Magnoliopsida</taxon>
        <taxon>Liliopsida</taxon>
        <taxon>Poales</taxon>
        <taxon>Bromeliaceae</taxon>
        <taxon>Bromelioideae</taxon>
        <taxon>Ananas</taxon>
    </lineage>
</organism>
<dbReference type="Pfam" id="PF13857">
    <property type="entry name" value="Ank_5"/>
    <property type="match status" value="1"/>
</dbReference>
<feature type="compositionally biased region" description="Basic and acidic residues" evidence="2">
    <location>
        <begin position="473"/>
        <end position="483"/>
    </location>
</feature>